<evidence type="ECO:0000313" key="2">
    <source>
        <dbReference type="EMBL" id="GHO51711.1"/>
    </source>
</evidence>
<dbReference type="EMBL" id="BNJG01000001">
    <property type="protein sequence ID" value="GHO51711.1"/>
    <property type="molecule type" value="Genomic_DNA"/>
</dbReference>
<feature type="region of interest" description="Disordered" evidence="1">
    <location>
        <begin position="64"/>
        <end position="113"/>
    </location>
</feature>
<keyword evidence="3" id="KW-1185">Reference proteome</keyword>
<evidence type="ECO:0000313" key="3">
    <source>
        <dbReference type="Proteomes" id="UP000654345"/>
    </source>
</evidence>
<comment type="caution">
    <text evidence="2">The sequence shown here is derived from an EMBL/GenBank/DDBJ whole genome shotgun (WGS) entry which is preliminary data.</text>
</comment>
<name>A0ABQ3UG71_9CHLR</name>
<organism evidence="2 3">
    <name type="scientific">Ktedonobacter robiniae</name>
    <dbReference type="NCBI Taxonomy" id="2778365"/>
    <lineage>
        <taxon>Bacteria</taxon>
        <taxon>Bacillati</taxon>
        <taxon>Chloroflexota</taxon>
        <taxon>Ktedonobacteria</taxon>
        <taxon>Ktedonobacterales</taxon>
        <taxon>Ktedonobacteraceae</taxon>
        <taxon>Ktedonobacter</taxon>
    </lineage>
</organism>
<feature type="compositionally biased region" description="Basic residues" evidence="1">
    <location>
        <begin position="75"/>
        <end position="84"/>
    </location>
</feature>
<proteinExistence type="predicted"/>
<feature type="compositionally biased region" description="Basic and acidic residues" evidence="1">
    <location>
        <begin position="85"/>
        <end position="113"/>
    </location>
</feature>
<protein>
    <submittedName>
        <fullName evidence="2">Uncharacterized protein</fullName>
    </submittedName>
</protein>
<dbReference type="Proteomes" id="UP000654345">
    <property type="component" value="Unassembled WGS sequence"/>
</dbReference>
<evidence type="ECO:0000256" key="1">
    <source>
        <dbReference type="SAM" id="MobiDB-lite"/>
    </source>
</evidence>
<accession>A0ABQ3UG71</accession>
<dbReference type="RefSeq" id="WP_201368696.1">
    <property type="nucleotide sequence ID" value="NZ_BNJG01000001.1"/>
</dbReference>
<feature type="compositionally biased region" description="Basic and acidic residues" evidence="1">
    <location>
        <begin position="64"/>
        <end position="74"/>
    </location>
</feature>
<sequence>MEPLPCRYHTFGSVESDRQEVQRLQQAQLEYGVYACIPGTQHTYEEVIQSLVGLDLRRQYEERRQRNHAYEPKRHITIKMKRRNQKETPDKTRERAIQRDLWTHNHGAQEDHR</sequence>
<reference evidence="2 3" key="1">
    <citation type="journal article" date="2021" name="Int. J. Syst. Evol. Microbiol.">
        <title>Reticulibacter mediterranei gen. nov., sp. nov., within the new family Reticulibacteraceae fam. nov., and Ktedonospora formicarum gen. nov., sp. nov., Ktedonobacter robiniae sp. nov., Dictyobacter formicarum sp. nov. and Dictyobacter arantiisoli sp. nov., belonging to the class Ktedonobacteria.</title>
        <authorList>
            <person name="Yabe S."/>
            <person name="Zheng Y."/>
            <person name="Wang C.M."/>
            <person name="Sakai Y."/>
            <person name="Abe K."/>
            <person name="Yokota A."/>
            <person name="Donadio S."/>
            <person name="Cavaletti L."/>
            <person name="Monciardini P."/>
        </authorList>
    </citation>
    <scope>NUCLEOTIDE SEQUENCE [LARGE SCALE GENOMIC DNA]</scope>
    <source>
        <strain evidence="2 3">SOSP1-30</strain>
    </source>
</reference>
<gene>
    <name evidence="2" type="ORF">KSB_01860</name>
</gene>